<organism evidence="2 3">
    <name type="scientific">Mycena alexandri</name>
    <dbReference type="NCBI Taxonomy" id="1745969"/>
    <lineage>
        <taxon>Eukaryota</taxon>
        <taxon>Fungi</taxon>
        <taxon>Dikarya</taxon>
        <taxon>Basidiomycota</taxon>
        <taxon>Agaricomycotina</taxon>
        <taxon>Agaricomycetes</taxon>
        <taxon>Agaricomycetidae</taxon>
        <taxon>Agaricales</taxon>
        <taxon>Marasmiineae</taxon>
        <taxon>Mycenaceae</taxon>
        <taxon>Mycena</taxon>
    </lineage>
</organism>
<dbReference type="EMBL" id="JARJCM010000871">
    <property type="protein sequence ID" value="KAJ7015797.1"/>
    <property type="molecule type" value="Genomic_DNA"/>
</dbReference>
<feature type="region of interest" description="Disordered" evidence="1">
    <location>
        <begin position="1"/>
        <end position="26"/>
    </location>
</feature>
<protein>
    <submittedName>
        <fullName evidence="2">Uncharacterized protein</fullName>
    </submittedName>
</protein>
<dbReference type="AlphaFoldDB" id="A0AAD6RVS7"/>
<feature type="non-terminal residue" evidence="2">
    <location>
        <position position="282"/>
    </location>
</feature>
<reference evidence="2" key="1">
    <citation type="submission" date="2023-03" db="EMBL/GenBank/DDBJ databases">
        <title>Massive genome expansion in bonnet fungi (Mycena s.s.) driven by repeated elements and novel gene families across ecological guilds.</title>
        <authorList>
            <consortium name="Lawrence Berkeley National Laboratory"/>
            <person name="Harder C.B."/>
            <person name="Miyauchi S."/>
            <person name="Viragh M."/>
            <person name="Kuo A."/>
            <person name="Thoen E."/>
            <person name="Andreopoulos B."/>
            <person name="Lu D."/>
            <person name="Skrede I."/>
            <person name="Drula E."/>
            <person name="Henrissat B."/>
            <person name="Morin E."/>
            <person name="Kohler A."/>
            <person name="Barry K."/>
            <person name="LaButti K."/>
            <person name="Morin E."/>
            <person name="Salamov A."/>
            <person name="Lipzen A."/>
            <person name="Mereny Z."/>
            <person name="Hegedus B."/>
            <person name="Baldrian P."/>
            <person name="Stursova M."/>
            <person name="Weitz H."/>
            <person name="Taylor A."/>
            <person name="Grigoriev I.V."/>
            <person name="Nagy L.G."/>
            <person name="Martin F."/>
            <person name="Kauserud H."/>
        </authorList>
    </citation>
    <scope>NUCLEOTIDE SEQUENCE</scope>
    <source>
        <strain evidence="2">CBHHK200</strain>
    </source>
</reference>
<evidence type="ECO:0000313" key="3">
    <source>
        <dbReference type="Proteomes" id="UP001218188"/>
    </source>
</evidence>
<gene>
    <name evidence="2" type="ORF">C8F04DRAFT_1365477</name>
</gene>
<proteinExistence type="predicted"/>
<accession>A0AAD6RVS7</accession>
<dbReference type="Proteomes" id="UP001218188">
    <property type="component" value="Unassembled WGS sequence"/>
</dbReference>
<evidence type="ECO:0000256" key="1">
    <source>
        <dbReference type="SAM" id="MobiDB-lite"/>
    </source>
</evidence>
<sequence length="282" mass="32651">QHALTHVVRDIQDKGTTNHGSTCPGEGFQQEAHEVYEHTNGKGAAHQMVRFDETQEAITQIRMHIDNYDEALRKSQDLDTAVDETPVDPQDGAHWAFGAPVPGRLRNSRAFEEDHPRSAVFQNFDYRLRLFISETFPEEHIKFEDTILIRSFKCVHISYQSSEDWQRARDIMRCNPSFHHETRYNCLLVNFTDPGLHFARLRSLFRCHLPSGRRVDVALVRMFEKSRWKPRTRWAGCQIRDEAKEYSFLSMEHVIRGALLAPVSGDSSEPTHIFIDTVDADM</sequence>
<comment type="caution">
    <text evidence="2">The sequence shown here is derived from an EMBL/GenBank/DDBJ whole genome shotgun (WGS) entry which is preliminary data.</text>
</comment>
<keyword evidence="3" id="KW-1185">Reference proteome</keyword>
<feature type="non-terminal residue" evidence="2">
    <location>
        <position position="1"/>
    </location>
</feature>
<evidence type="ECO:0000313" key="2">
    <source>
        <dbReference type="EMBL" id="KAJ7015797.1"/>
    </source>
</evidence>
<name>A0AAD6RVS7_9AGAR</name>